<dbReference type="PANTHER" id="PTHR11082:SF36">
    <property type="entry name" value="DUS-LIKE FMN-BINDING DOMAIN-CONTAINING PROTEIN"/>
    <property type="match status" value="1"/>
</dbReference>
<proteinExistence type="predicted"/>
<dbReference type="EMBL" id="JBHSJG010000036">
    <property type="protein sequence ID" value="MFC4988260.1"/>
    <property type="molecule type" value="Genomic_DNA"/>
</dbReference>
<reference evidence="2 3" key="1">
    <citation type="journal article" date="2019" name="Int. J. Syst. Evol. Microbiol.">
        <title>The Global Catalogue of Microorganisms (GCM) 10K type strain sequencing project: providing services to taxonomists for standard genome sequencing and annotation.</title>
        <authorList>
            <consortium name="The Broad Institute Genomics Platform"/>
            <consortium name="The Broad Institute Genome Sequencing Center for Infectious Disease"/>
            <person name="Wu L."/>
            <person name="Ma J."/>
        </authorList>
    </citation>
    <scope>NUCLEOTIDE SEQUENCE [LARGE SCALE GENOMIC DNA]</scope>
    <source>
        <strain evidence="2 3">CGMCC 1.15824</strain>
    </source>
</reference>
<dbReference type="Proteomes" id="UP001595925">
    <property type="component" value="Unassembled WGS sequence"/>
</dbReference>
<evidence type="ECO:0000313" key="2">
    <source>
        <dbReference type="EMBL" id="MFC4988260.1"/>
    </source>
</evidence>
<dbReference type="InterPro" id="IPR013785">
    <property type="entry name" value="Aldolase_TIM"/>
</dbReference>
<keyword evidence="3" id="KW-1185">Reference proteome</keyword>
<evidence type="ECO:0000313" key="3">
    <source>
        <dbReference type="Proteomes" id="UP001595925"/>
    </source>
</evidence>
<sequence length="258" mass="27164">MTDFAPRLALASLSGESDADWAQAGGEHADAAVLGGIALDSPSRAAARKLVARGRSEFLPREPAAFVDRQLASLEDAPIRAGINVRSATPDPLEEVARICEDRGAFLEINAHCRQDELRAVGCGESLLADTPRLAEYVRTATEAADVPVGVKVRTEVPGVDLPALAGVLEDAGASYLHVDAMDSEGLVADVRAACGLYLIANNGVRGREAVAEYRSYGADAVSVGRPSDDPTVLARVREAVDREFDPEGIEPPAEPEP</sequence>
<dbReference type="AlphaFoldDB" id="A0ABD5QFB3"/>
<name>A0ABD5QFB3_9EURY</name>
<accession>A0ABD5QFB3</accession>
<organism evidence="2 3">
    <name type="scientific">Saliphagus infecundisoli</name>
    <dbReference type="NCBI Taxonomy" id="1849069"/>
    <lineage>
        <taxon>Archaea</taxon>
        <taxon>Methanobacteriati</taxon>
        <taxon>Methanobacteriota</taxon>
        <taxon>Stenosarchaea group</taxon>
        <taxon>Halobacteria</taxon>
        <taxon>Halobacteriales</taxon>
        <taxon>Natrialbaceae</taxon>
        <taxon>Saliphagus</taxon>
    </lineage>
</organism>
<dbReference type="InterPro" id="IPR035587">
    <property type="entry name" value="DUS-like_FMN-bd"/>
</dbReference>
<evidence type="ECO:0000259" key="1">
    <source>
        <dbReference type="Pfam" id="PF01207"/>
    </source>
</evidence>
<gene>
    <name evidence="2" type="ORF">ACFPFO_10925</name>
</gene>
<feature type="domain" description="DUS-like FMN-binding" evidence="1">
    <location>
        <begin position="83"/>
        <end position="246"/>
    </location>
</feature>
<comment type="caution">
    <text evidence="2">The sequence shown here is derived from an EMBL/GenBank/DDBJ whole genome shotgun (WGS) entry which is preliminary data.</text>
</comment>
<dbReference type="Gene3D" id="3.20.20.70">
    <property type="entry name" value="Aldolase class I"/>
    <property type="match status" value="1"/>
</dbReference>
<dbReference type="PANTHER" id="PTHR11082">
    <property type="entry name" value="TRNA-DIHYDROURIDINE SYNTHASE"/>
    <property type="match status" value="1"/>
</dbReference>
<dbReference type="RefSeq" id="WP_114577404.1">
    <property type="nucleotide sequence ID" value="NZ_JAIVEF010000001.1"/>
</dbReference>
<dbReference type="Pfam" id="PF01207">
    <property type="entry name" value="Dus"/>
    <property type="match status" value="1"/>
</dbReference>
<protein>
    <submittedName>
        <fullName evidence="2">tRNA-dihydrouridine synthase</fullName>
    </submittedName>
</protein>
<dbReference type="SUPFAM" id="SSF51395">
    <property type="entry name" value="FMN-linked oxidoreductases"/>
    <property type="match status" value="1"/>
</dbReference>